<dbReference type="Gene3D" id="3.90.1410.10">
    <property type="entry name" value="set domain protein methyltransferase, domain 1"/>
    <property type="match status" value="1"/>
</dbReference>
<gene>
    <name evidence="5" type="ORF">JMJ35_004714</name>
</gene>
<dbReference type="PANTHER" id="PTHR13271:SF34">
    <property type="entry name" value="N-LYSINE METHYLTRANSFERASE SETD6"/>
    <property type="match status" value="1"/>
</dbReference>
<dbReference type="AlphaFoldDB" id="A0AA39V1Z2"/>
<dbReference type="GO" id="GO:0005634">
    <property type="term" value="C:nucleus"/>
    <property type="evidence" value="ECO:0007669"/>
    <property type="project" value="UniProtKB-SubCell"/>
</dbReference>
<dbReference type="InterPro" id="IPR015353">
    <property type="entry name" value="Rubisco_LSMT_subst-bd"/>
</dbReference>
<dbReference type="PROSITE" id="PS50280">
    <property type="entry name" value="SET"/>
    <property type="match status" value="1"/>
</dbReference>
<evidence type="ECO:0000256" key="3">
    <source>
        <dbReference type="ARBA" id="ARBA00022691"/>
    </source>
</evidence>
<keyword evidence="1" id="KW-0489">Methyltransferase</keyword>
<name>A0AA39V1Z2_9LECA</name>
<protein>
    <recommendedName>
        <fullName evidence="4">SET domain-containing protein</fullName>
    </recommendedName>
</protein>
<reference evidence="5" key="1">
    <citation type="submission" date="2023-03" db="EMBL/GenBank/DDBJ databases">
        <title>Complete genome of Cladonia borealis.</title>
        <authorList>
            <person name="Park H."/>
        </authorList>
    </citation>
    <scope>NUCLEOTIDE SEQUENCE</scope>
    <source>
        <strain evidence="5">ANT050790</strain>
    </source>
</reference>
<evidence type="ECO:0000256" key="2">
    <source>
        <dbReference type="ARBA" id="ARBA00022679"/>
    </source>
</evidence>
<dbReference type="GO" id="GO:0016279">
    <property type="term" value="F:protein-lysine N-methyltransferase activity"/>
    <property type="evidence" value="ECO:0007669"/>
    <property type="project" value="UniProtKB-UniRule"/>
</dbReference>
<keyword evidence="3" id="KW-0949">S-adenosyl-L-methionine</keyword>
<dbReference type="SUPFAM" id="SSF81822">
    <property type="entry name" value="RuBisCo LSMT C-terminal, substrate-binding domain"/>
    <property type="match status" value="1"/>
</dbReference>
<dbReference type="InterPro" id="IPR036464">
    <property type="entry name" value="Rubisco_LSMT_subst-bd_sf"/>
</dbReference>
<evidence type="ECO:0000313" key="5">
    <source>
        <dbReference type="EMBL" id="KAK0512697.1"/>
    </source>
</evidence>
<evidence type="ECO:0000313" key="6">
    <source>
        <dbReference type="Proteomes" id="UP001166286"/>
    </source>
</evidence>
<sequence>MATDTYIEDFEAKSTDFLQWLRQQPGTTISPKIQIADLREKHAGRGVVAVEDIEEDEELFSIAHSDVLTVQNSGLHNVKPAMLEHLDAWNSLVLVMIYEDGLETKSRWWPYLNILPRHFDTLIYWSPEELAELQGSAVVDKIGKKDADMSFKKSLLPAVTQDPQLFGRHAQAFAGSDAENALLGLAHRMATVIMAYGFDLESGSTSSSEYGEDDGADGSSQNAYELNKGMVPLADLFNADGDLNNAHLLQQENSMTMIALKDIRKGEQIFNDFGQLPRSDLLRRYGYVTDNYKKWDVVEVDIEDVVQAAGEFNKLSEKRKEDRLELAADWDVLQDGYDLTRPMQGMPFEFDRALVLTITALLSEDEDFKEALEDPPGRPPSHLRMPLALVLRKIISSRQSAYKTTIAEDAALLEDATVQGRRRMAIEVRLGEKEILALASDEIEKRIVKYQSANGEEQDVSQFKRRRF</sequence>
<dbReference type="Proteomes" id="UP001166286">
    <property type="component" value="Unassembled WGS sequence"/>
</dbReference>
<dbReference type="Gene3D" id="3.90.1420.10">
    <property type="entry name" value="Rubisco LSMT, substrate-binding domain"/>
    <property type="match status" value="1"/>
</dbReference>
<comment type="caution">
    <text evidence="5">The sequence shown here is derived from an EMBL/GenBank/DDBJ whole genome shotgun (WGS) entry which is preliminary data.</text>
</comment>
<dbReference type="PANTHER" id="PTHR13271">
    <property type="entry name" value="UNCHARACTERIZED PUTATIVE METHYLTRANSFERASE"/>
    <property type="match status" value="1"/>
</dbReference>
<evidence type="ECO:0000256" key="1">
    <source>
        <dbReference type="ARBA" id="ARBA00022603"/>
    </source>
</evidence>
<organism evidence="5 6">
    <name type="scientific">Cladonia borealis</name>
    <dbReference type="NCBI Taxonomy" id="184061"/>
    <lineage>
        <taxon>Eukaryota</taxon>
        <taxon>Fungi</taxon>
        <taxon>Dikarya</taxon>
        <taxon>Ascomycota</taxon>
        <taxon>Pezizomycotina</taxon>
        <taxon>Lecanoromycetes</taxon>
        <taxon>OSLEUM clade</taxon>
        <taxon>Lecanoromycetidae</taxon>
        <taxon>Lecanorales</taxon>
        <taxon>Lecanorineae</taxon>
        <taxon>Cladoniaceae</taxon>
        <taxon>Cladonia</taxon>
    </lineage>
</organism>
<feature type="domain" description="SET" evidence="4">
    <location>
        <begin position="31"/>
        <end position="274"/>
    </location>
</feature>
<dbReference type="Pfam" id="PF00856">
    <property type="entry name" value="SET"/>
    <property type="match status" value="1"/>
</dbReference>
<dbReference type="EMBL" id="JAFEKC020000009">
    <property type="protein sequence ID" value="KAK0512697.1"/>
    <property type="molecule type" value="Genomic_DNA"/>
</dbReference>
<evidence type="ECO:0000259" key="4">
    <source>
        <dbReference type="PROSITE" id="PS50280"/>
    </source>
</evidence>
<dbReference type="InterPro" id="IPR001214">
    <property type="entry name" value="SET_dom"/>
</dbReference>
<keyword evidence="6" id="KW-1185">Reference proteome</keyword>
<dbReference type="InterPro" id="IPR050600">
    <property type="entry name" value="SETD3_SETD6_MTase"/>
</dbReference>
<dbReference type="SUPFAM" id="SSF82199">
    <property type="entry name" value="SET domain"/>
    <property type="match status" value="1"/>
</dbReference>
<dbReference type="Pfam" id="PF09273">
    <property type="entry name" value="Rubis-subs-bind"/>
    <property type="match status" value="1"/>
</dbReference>
<accession>A0AA39V1Z2</accession>
<dbReference type="GO" id="GO:0032259">
    <property type="term" value="P:methylation"/>
    <property type="evidence" value="ECO:0007669"/>
    <property type="project" value="UniProtKB-KW"/>
</dbReference>
<keyword evidence="2" id="KW-0808">Transferase</keyword>
<dbReference type="FunFam" id="3.90.1410.10:FF:000007">
    <property type="entry name" value="Ribosomal lysine N-methyltransferase 4"/>
    <property type="match status" value="1"/>
</dbReference>
<dbReference type="InterPro" id="IPR046341">
    <property type="entry name" value="SET_dom_sf"/>
</dbReference>
<proteinExistence type="predicted"/>